<dbReference type="AlphaFoldDB" id="A0AAF1BFW6"/>
<evidence type="ECO:0000256" key="6">
    <source>
        <dbReference type="SAM" id="MobiDB-lite"/>
    </source>
</evidence>
<dbReference type="CDD" id="cd03390">
    <property type="entry name" value="PAP2_containing_1_like"/>
    <property type="match status" value="1"/>
</dbReference>
<comment type="subcellular location">
    <subcellularLocation>
        <location evidence="1">Membrane</location>
        <topology evidence="1">Multi-pass membrane protein</topology>
    </subcellularLocation>
</comment>
<dbReference type="InterPro" id="IPR000326">
    <property type="entry name" value="PAP2/HPO"/>
</dbReference>
<dbReference type="GO" id="GO:0046839">
    <property type="term" value="P:phospholipid dephosphorylation"/>
    <property type="evidence" value="ECO:0007669"/>
    <property type="project" value="TreeGrafter"/>
</dbReference>
<dbReference type="RefSeq" id="XP_062624808.1">
    <property type="nucleotide sequence ID" value="XM_062768824.1"/>
</dbReference>
<evidence type="ECO:0000256" key="4">
    <source>
        <dbReference type="ARBA" id="ARBA00022989"/>
    </source>
</evidence>
<dbReference type="PANTHER" id="PTHR10165">
    <property type="entry name" value="LIPID PHOSPHATE PHOSPHATASE"/>
    <property type="match status" value="1"/>
</dbReference>
<evidence type="ECO:0000256" key="1">
    <source>
        <dbReference type="ARBA" id="ARBA00004141"/>
    </source>
</evidence>
<comment type="similarity">
    <text evidence="2">Belongs to the PA-phosphatase related phosphoesterase family.</text>
</comment>
<dbReference type="GO" id="GO:0016020">
    <property type="term" value="C:membrane"/>
    <property type="evidence" value="ECO:0007669"/>
    <property type="project" value="UniProtKB-SubCell"/>
</dbReference>
<dbReference type="Proteomes" id="UP000827549">
    <property type="component" value="Chromosome 2"/>
</dbReference>
<dbReference type="Gene3D" id="1.20.144.10">
    <property type="entry name" value="Phosphatidic acid phosphatase type 2/haloperoxidase"/>
    <property type="match status" value="1"/>
</dbReference>
<dbReference type="GO" id="GO:0008195">
    <property type="term" value="F:phosphatidate phosphatase activity"/>
    <property type="evidence" value="ECO:0007669"/>
    <property type="project" value="TreeGrafter"/>
</dbReference>
<keyword evidence="3 7" id="KW-0812">Transmembrane</keyword>
<feature type="domain" description="Phosphatidic acid phosphatase type 2/haloperoxidase" evidence="8">
    <location>
        <begin position="133"/>
        <end position="277"/>
    </location>
</feature>
<keyword evidence="10" id="KW-1185">Reference proteome</keyword>
<dbReference type="SMART" id="SM00014">
    <property type="entry name" value="acidPPc"/>
    <property type="match status" value="1"/>
</dbReference>
<dbReference type="InterPro" id="IPR043216">
    <property type="entry name" value="PAP-like"/>
</dbReference>
<gene>
    <name evidence="9" type="primary">Plpp5</name>
    <name evidence="9" type="ORF">LOC62_02G002315</name>
</gene>
<feature type="transmembrane region" description="Helical" evidence="7">
    <location>
        <begin position="128"/>
        <end position="149"/>
    </location>
</feature>
<name>A0AAF1BFW6_9TREE</name>
<dbReference type="PANTHER" id="PTHR10165:SF35">
    <property type="entry name" value="RE23632P"/>
    <property type="match status" value="1"/>
</dbReference>
<protein>
    <submittedName>
        <fullName evidence="9">Phospholipid phosphatase 5</fullName>
    </submittedName>
</protein>
<sequence length="337" mass="37346">MSQLTESVTACFPGSAGGASSSLPQYASDAQATRPSSRPQNRQFTWVRLIRSYWYDWLLILGLWLFLAVLHRSPGHKREFSLTDVSIQHTFAEHERVPSFLLAVISAGIPATLLFLISTLIARNAWDVHNALVGLGVSWTMSGVVTQIIKMMVGRPRPDLIARCLPKAGSVDASPFGLSTVEICTQTNLFKLNDGFKSFPSGHSSLSFAGLGFLTFYLAGKLHLWDEYGHRNRAWFALSPLLLGATVAISRTMDNRHHWQDVLVGSALGLAISHVAYRTYYPNLKHVASHLPLLPRPGRNEPDESYDTDLATSPRVRLLPEDAGVPRASEEQDAWRQ</sequence>
<reference evidence="9" key="1">
    <citation type="submission" date="2023-10" db="EMBL/GenBank/DDBJ databases">
        <authorList>
            <person name="Noh H."/>
        </authorList>
    </citation>
    <scope>NUCLEOTIDE SEQUENCE</scope>
    <source>
        <strain evidence="9">DUCC4014</strain>
    </source>
</reference>
<feature type="transmembrane region" description="Helical" evidence="7">
    <location>
        <begin position="100"/>
        <end position="122"/>
    </location>
</feature>
<feature type="transmembrane region" description="Helical" evidence="7">
    <location>
        <begin position="201"/>
        <end position="220"/>
    </location>
</feature>
<evidence type="ECO:0000259" key="8">
    <source>
        <dbReference type="SMART" id="SM00014"/>
    </source>
</evidence>
<evidence type="ECO:0000313" key="9">
    <source>
        <dbReference type="EMBL" id="WOO78776.1"/>
    </source>
</evidence>
<proteinExistence type="inferred from homology"/>
<keyword evidence="5 7" id="KW-0472">Membrane</keyword>
<dbReference type="SUPFAM" id="SSF48317">
    <property type="entry name" value="Acid phosphatase/Vanadium-dependent haloperoxidase"/>
    <property type="match status" value="1"/>
</dbReference>
<evidence type="ECO:0000256" key="2">
    <source>
        <dbReference type="ARBA" id="ARBA00008816"/>
    </source>
</evidence>
<dbReference type="GO" id="GO:0006644">
    <property type="term" value="P:phospholipid metabolic process"/>
    <property type="evidence" value="ECO:0007669"/>
    <property type="project" value="InterPro"/>
</dbReference>
<evidence type="ECO:0000256" key="5">
    <source>
        <dbReference type="ARBA" id="ARBA00023136"/>
    </source>
</evidence>
<dbReference type="InterPro" id="IPR036938">
    <property type="entry name" value="PAP2/HPO_sf"/>
</dbReference>
<dbReference type="GeneID" id="87805563"/>
<dbReference type="Pfam" id="PF01569">
    <property type="entry name" value="PAP2"/>
    <property type="match status" value="1"/>
</dbReference>
<keyword evidence="4 7" id="KW-1133">Transmembrane helix</keyword>
<evidence type="ECO:0000256" key="7">
    <source>
        <dbReference type="SAM" id="Phobius"/>
    </source>
</evidence>
<feature type="transmembrane region" description="Helical" evidence="7">
    <location>
        <begin position="53"/>
        <end position="70"/>
    </location>
</feature>
<evidence type="ECO:0000313" key="10">
    <source>
        <dbReference type="Proteomes" id="UP000827549"/>
    </source>
</evidence>
<evidence type="ECO:0000256" key="3">
    <source>
        <dbReference type="ARBA" id="ARBA00022692"/>
    </source>
</evidence>
<dbReference type="EMBL" id="CP086715">
    <property type="protein sequence ID" value="WOO78776.1"/>
    <property type="molecule type" value="Genomic_DNA"/>
</dbReference>
<organism evidence="9 10">
    <name type="scientific">Vanrija pseudolonga</name>
    <dbReference type="NCBI Taxonomy" id="143232"/>
    <lineage>
        <taxon>Eukaryota</taxon>
        <taxon>Fungi</taxon>
        <taxon>Dikarya</taxon>
        <taxon>Basidiomycota</taxon>
        <taxon>Agaricomycotina</taxon>
        <taxon>Tremellomycetes</taxon>
        <taxon>Trichosporonales</taxon>
        <taxon>Trichosporonaceae</taxon>
        <taxon>Vanrija</taxon>
    </lineage>
</organism>
<feature type="region of interest" description="Disordered" evidence="6">
    <location>
        <begin position="292"/>
        <end position="337"/>
    </location>
</feature>
<accession>A0AAF1BFW6</accession>
<feature type="compositionally biased region" description="Basic and acidic residues" evidence="6">
    <location>
        <begin position="328"/>
        <end position="337"/>
    </location>
</feature>